<evidence type="ECO:0000313" key="3">
    <source>
        <dbReference type="Proteomes" id="UP000058599"/>
    </source>
</evidence>
<dbReference type="InterPro" id="IPR050483">
    <property type="entry name" value="CoA-transferase_III_domain"/>
</dbReference>
<keyword evidence="3" id="KW-1185">Reference proteome</keyword>
<accession>A0AA86L3L9</accession>
<keyword evidence="1 2" id="KW-0808">Transferase</keyword>
<dbReference type="Gene3D" id="3.40.50.10540">
    <property type="entry name" value="Crotonobetainyl-coa:carnitine coa-transferase, domain 1"/>
    <property type="match status" value="1"/>
</dbReference>
<dbReference type="AlphaFoldDB" id="A0AA86L3L9"/>
<dbReference type="InterPro" id="IPR003673">
    <property type="entry name" value="CoA-Trfase_fam_III"/>
</dbReference>
<sequence length="401" mass="42115">MAKQEEKHVLPLTGIRVLDFGRYIAGPYCAALLADYGADVIRIEAPGGNDDRFTVPVAADGSGAMFLQMNRAKRSLTLKPGSPEGRGIVRRLVETADVVVANLPHDVLVKLGLDHDSLSAINPRIILATASAFGREGPLSRNVGFDAIGQAMSGTVHLTGTPGQPYRAQVNYVDFGTALHLAFGVLLALREREATGKGQCVSGSLLGTALAMSNGLTIDEALNGIERQPIGNRSFGSAPTDLFRTRDGWIVTQIVGGPIFARWAALVGRPELPADPRFASDILRGDNGEDLSVIMQGWCIARTSAEALADLGAARVPAAPVLKPGEALAQPQVAAMGLVEPVAYPGTPAPAPVIRAPVDLSASAKIPPRRAPQVGEHSDAILAELGYDTDAISALRAQRII</sequence>
<dbReference type="Gene3D" id="3.30.1540.10">
    <property type="entry name" value="formyl-coa transferase, domain 3"/>
    <property type="match status" value="1"/>
</dbReference>
<evidence type="ECO:0000313" key="2">
    <source>
        <dbReference type="EMBL" id="AMG74603.1"/>
    </source>
</evidence>
<dbReference type="EC" id="2.8.3.16" evidence="2"/>
<dbReference type="PANTHER" id="PTHR48207">
    <property type="entry name" value="SUCCINATE--HYDROXYMETHYLGLUTARATE COA-TRANSFERASE"/>
    <property type="match status" value="1"/>
</dbReference>
<dbReference type="InterPro" id="IPR023606">
    <property type="entry name" value="CoA-Trfase_III_dom_1_sf"/>
</dbReference>
<dbReference type="RefSeq" id="WP_237233489.1">
    <property type="nucleotide sequence ID" value="NZ_CP012199.1"/>
</dbReference>
<protein>
    <submittedName>
        <fullName evidence="2">L-carnitine dehydratase/bile acid-inducible protein F</fullName>
        <ecNumber evidence="2">2.8.3.16</ecNumber>
    </submittedName>
</protein>
<dbReference type="GO" id="GO:0033608">
    <property type="term" value="F:formyl-CoA transferase activity"/>
    <property type="evidence" value="ECO:0007669"/>
    <property type="project" value="UniProtKB-EC"/>
</dbReference>
<proteinExistence type="predicted"/>
<dbReference type="KEGG" id="sgi:SGRAN_2236"/>
<name>A0AA86L3L9_9SPHN</name>
<gene>
    <name evidence="2" type="ORF">SGRAN_2236</name>
</gene>
<evidence type="ECO:0000256" key="1">
    <source>
        <dbReference type="ARBA" id="ARBA00022679"/>
    </source>
</evidence>
<dbReference type="SUPFAM" id="SSF89796">
    <property type="entry name" value="CoA-transferase family III (CaiB/BaiF)"/>
    <property type="match status" value="1"/>
</dbReference>
<dbReference type="EMBL" id="CP012199">
    <property type="protein sequence ID" value="AMG74603.1"/>
    <property type="molecule type" value="Genomic_DNA"/>
</dbReference>
<reference evidence="2 3" key="1">
    <citation type="journal article" date="2016" name="BMC Genomics">
        <title>Genomic analysis of the nitrate-respiring Sphingopyxis granuli (formerly Sphingomonas macrogoltabida) strain TFA.</title>
        <authorList>
            <person name="Garcia-Romero I."/>
            <person name="Perez-Pulido A.J."/>
            <person name="Gonzalez-Flores Y.E."/>
            <person name="Reyes-Ramirez F."/>
            <person name="Santero E."/>
            <person name="Floriano B."/>
        </authorList>
    </citation>
    <scope>NUCLEOTIDE SEQUENCE [LARGE SCALE GENOMIC DNA]</scope>
    <source>
        <strain evidence="2 3">TFA</strain>
    </source>
</reference>
<dbReference type="Pfam" id="PF02515">
    <property type="entry name" value="CoA_transf_3"/>
    <property type="match status" value="1"/>
</dbReference>
<organism evidence="2 3">
    <name type="scientific">Sphingopyxis granuli</name>
    <dbReference type="NCBI Taxonomy" id="267128"/>
    <lineage>
        <taxon>Bacteria</taxon>
        <taxon>Pseudomonadati</taxon>
        <taxon>Pseudomonadota</taxon>
        <taxon>Alphaproteobacteria</taxon>
        <taxon>Sphingomonadales</taxon>
        <taxon>Sphingomonadaceae</taxon>
        <taxon>Sphingopyxis</taxon>
    </lineage>
</organism>
<dbReference type="InterPro" id="IPR044855">
    <property type="entry name" value="CoA-Trfase_III_dom3_sf"/>
</dbReference>
<dbReference type="Proteomes" id="UP000058599">
    <property type="component" value="Chromosome"/>
</dbReference>
<dbReference type="PANTHER" id="PTHR48207:SF3">
    <property type="entry name" value="SUCCINATE--HYDROXYMETHYLGLUTARATE COA-TRANSFERASE"/>
    <property type="match status" value="1"/>
</dbReference>